<protein>
    <submittedName>
        <fullName evidence="1">Uncharacterized protein</fullName>
    </submittedName>
</protein>
<evidence type="ECO:0000313" key="1">
    <source>
        <dbReference type="EMBL" id="PHJ36539.1"/>
    </source>
</evidence>
<sequence>MANTAARTMPSEENYTNTAAYITIAAPWFENLPH</sequence>
<organism evidence="1 2">
    <name type="scientific">Neisseria gonorrhoeae 3502</name>
    <dbReference type="NCBI Taxonomy" id="1193404"/>
    <lineage>
        <taxon>Bacteria</taxon>
        <taxon>Pseudomonadati</taxon>
        <taxon>Pseudomonadota</taxon>
        <taxon>Betaproteobacteria</taxon>
        <taxon>Neisseriales</taxon>
        <taxon>Neisseriaceae</taxon>
        <taxon>Neisseria</taxon>
    </lineage>
</organism>
<dbReference type="AlphaFoldDB" id="A0AA44ZHZ6"/>
<gene>
    <name evidence="1" type="ORF">N776_12205</name>
</gene>
<accession>A0AA44ZHZ6</accession>
<reference evidence="1 2" key="1">
    <citation type="submission" date="2013-08" db="EMBL/GenBank/DDBJ databases">
        <authorList>
            <person name="Trees D."/>
        </authorList>
    </citation>
    <scope>NUCLEOTIDE SEQUENCE [LARGE SCALE GENOMIC DNA]</scope>
    <source>
        <strain evidence="1 2">3502</strain>
    </source>
</reference>
<name>A0AA44ZHZ6_NEIGO</name>
<comment type="caution">
    <text evidence="1">The sequence shown here is derived from an EMBL/GenBank/DDBJ whole genome shotgun (WGS) entry which is preliminary data.</text>
</comment>
<dbReference type="EMBL" id="AVBE01000002">
    <property type="protein sequence ID" value="PHJ36539.1"/>
    <property type="molecule type" value="Genomic_DNA"/>
</dbReference>
<proteinExistence type="predicted"/>
<dbReference type="Proteomes" id="UP000223296">
    <property type="component" value="Unassembled WGS sequence"/>
</dbReference>
<evidence type="ECO:0000313" key="2">
    <source>
        <dbReference type="Proteomes" id="UP000223296"/>
    </source>
</evidence>